<dbReference type="EMBL" id="CAKOFQ010006662">
    <property type="protein sequence ID" value="CAH1955798.1"/>
    <property type="molecule type" value="Genomic_DNA"/>
</dbReference>
<organism evidence="2 3">
    <name type="scientific">Acanthoscelides obtectus</name>
    <name type="common">Bean weevil</name>
    <name type="synonym">Bruchus obtectus</name>
    <dbReference type="NCBI Taxonomy" id="200917"/>
    <lineage>
        <taxon>Eukaryota</taxon>
        <taxon>Metazoa</taxon>
        <taxon>Ecdysozoa</taxon>
        <taxon>Arthropoda</taxon>
        <taxon>Hexapoda</taxon>
        <taxon>Insecta</taxon>
        <taxon>Pterygota</taxon>
        <taxon>Neoptera</taxon>
        <taxon>Endopterygota</taxon>
        <taxon>Coleoptera</taxon>
        <taxon>Polyphaga</taxon>
        <taxon>Cucujiformia</taxon>
        <taxon>Chrysomeloidea</taxon>
        <taxon>Chrysomelidae</taxon>
        <taxon>Bruchinae</taxon>
        <taxon>Bruchini</taxon>
        <taxon>Acanthoscelides</taxon>
    </lineage>
</organism>
<name>A0A9P0NWN6_ACAOB</name>
<dbReference type="AlphaFoldDB" id="A0A9P0NWN6"/>
<reference evidence="2" key="1">
    <citation type="submission" date="2022-03" db="EMBL/GenBank/DDBJ databases">
        <authorList>
            <person name="Sayadi A."/>
        </authorList>
    </citation>
    <scope>NUCLEOTIDE SEQUENCE</scope>
</reference>
<accession>A0A9P0NWN6</accession>
<sequence length="22" mass="2525">MPHRTTNQDLVPESKNESQKGK</sequence>
<keyword evidence="3" id="KW-1185">Reference proteome</keyword>
<dbReference type="Proteomes" id="UP001152888">
    <property type="component" value="Unassembled WGS sequence"/>
</dbReference>
<feature type="compositionally biased region" description="Basic and acidic residues" evidence="1">
    <location>
        <begin position="12"/>
        <end position="22"/>
    </location>
</feature>
<evidence type="ECO:0000256" key="1">
    <source>
        <dbReference type="SAM" id="MobiDB-lite"/>
    </source>
</evidence>
<proteinExistence type="predicted"/>
<feature type="region of interest" description="Disordered" evidence="1">
    <location>
        <begin position="1"/>
        <end position="22"/>
    </location>
</feature>
<comment type="caution">
    <text evidence="2">The sequence shown here is derived from an EMBL/GenBank/DDBJ whole genome shotgun (WGS) entry which is preliminary data.</text>
</comment>
<protein>
    <submittedName>
        <fullName evidence="2">Uncharacterized protein</fullName>
    </submittedName>
</protein>
<evidence type="ECO:0000313" key="3">
    <source>
        <dbReference type="Proteomes" id="UP001152888"/>
    </source>
</evidence>
<evidence type="ECO:0000313" key="2">
    <source>
        <dbReference type="EMBL" id="CAH1955798.1"/>
    </source>
</evidence>
<gene>
    <name evidence="2" type="ORF">ACAOBT_LOCUS1255</name>
</gene>